<dbReference type="Gene3D" id="2.30.40.10">
    <property type="entry name" value="Urease, subunit C, domain 1"/>
    <property type="match status" value="1"/>
</dbReference>
<feature type="domain" description="Amidohydrolase-related" evidence="2">
    <location>
        <begin position="83"/>
        <end position="429"/>
    </location>
</feature>
<dbReference type="PANTHER" id="PTHR43135">
    <property type="entry name" value="ALPHA-D-RIBOSE 1-METHYLPHOSPHONATE 5-TRIPHOSPHATE DIPHOSPHATASE"/>
    <property type="match status" value="1"/>
</dbReference>
<accession>A0A538SBG6</accession>
<dbReference type="SUPFAM" id="SSF51338">
    <property type="entry name" value="Composite domain of metallo-dependent hydrolases"/>
    <property type="match status" value="2"/>
</dbReference>
<dbReference type="Proteomes" id="UP000320184">
    <property type="component" value="Unassembled WGS sequence"/>
</dbReference>
<dbReference type="InterPro" id="IPR051781">
    <property type="entry name" value="Metallo-dep_Hydrolase"/>
</dbReference>
<feature type="chain" id="PRO_5021855497" evidence="1">
    <location>
        <begin position="27"/>
        <end position="436"/>
    </location>
</feature>
<proteinExistence type="predicted"/>
<protein>
    <submittedName>
        <fullName evidence="3">Amidohydrolase family protein</fullName>
    </submittedName>
</protein>
<evidence type="ECO:0000256" key="1">
    <source>
        <dbReference type="SAM" id="SignalP"/>
    </source>
</evidence>
<sequence length="436" mass="46726">MRPARAVHVLAVTLALAITFPRAAGAQADTHAPRFAVTAAHLIDGRSPAPRGRVWVLISGDTIEAVRASAPAGVPVVDLGNATLLPGLIDCHTHLSARVGLPRLEAFRSTAARAAIAGVNNCRQALSAGFTTCRDVGGAELVDVGLRDAINAGEIEGPRMLVATWALTATGGHGDPLNAVSYHWCNDLMSGVADGVDEVRKKVRFNIQQGADLIKILATGGVLSPRDDPQHTSYSLEEMKAAVEEARRLGRFVAAHTHGKQGVIWASEAGVRSVEHASYMDDEAARVLKKNGTYYIPTLYVVEPILDPGNPLKIEAENLAKAREVRRHMRGAFRAALRAGVKIAFGTDAGVFPHGTQTREFKIYVEEGMTPIQAIQSATRVAAECIGWEKKVGTVEPGRYADLVAVRGDPIADITELERVPWVMKGGKVFKNELTR</sequence>
<comment type="caution">
    <text evidence="3">The sequence shown here is derived from an EMBL/GenBank/DDBJ whole genome shotgun (WGS) entry which is preliminary data.</text>
</comment>
<gene>
    <name evidence="3" type="ORF">E6K73_11330</name>
</gene>
<dbReference type="InterPro" id="IPR006680">
    <property type="entry name" value="Amidohydro-rel"/>
</dbReference>
<evidence type="ECO:0000313" key="3">
    <source>
        <dbReference type="EMBL" id="TMQ48686.1"/>
    </source>
</evidence>
<dbReference type="GO" id="GO:0016810">
    <property type="term" value="F:hydrolase activity, acting on carbon-nitrogen (but not peptide) bonds"/>
    <property type="evidence" value="ECO:0007669"/>
    <property type="project" value="InterPro"/>
</dbReference>
<dbReference type="InterPro" id="IPR011059">
    <property type="entry name" value="Metal-dep_hydrolase_composite"/>
</dbReference>
<dbReference type="InterPro" id="IPR057744">
    <property type="entry name" value="OTAase-like"/>
</dbReference>
<dbReference type="PANTHER" id="PTHR43135:SF3">
    <property type="entry name" value="ALPHA-D-RIBOSE 1-METHYLPHOSPHONATE 5-TRIPHOSPHATE DIPHOSPHATASE"/>
    <property type="match status" value="1"/>
</dbReference>
<dbReference type="Pfam" id="PF01979">
    <property type="entry name" value="Amidohydro_1"/>
    <property type="match status" value="1"/>
</dbReference>
<dbReference type="SUPFAM" id="SSF51556">
    <property type="entry name" value="Metallo-dependent hydrolases"/>
    <property type="match status" value="1"/>
</dbReference>
<dbReference type="CDD" id="cd01299">
    <property type="entry name" value="Met_dep_hydrolase_A"/>
    <property type="match status" value="1"/>
</dbReference>
<keyword evidence="1" id="KW-0732">Signal</keyword>
<evidence type="ECO:0000259" key="2">
    <source>
        <dbReference type="Pfam" id="PF01979"/>
    </source>
</evidence>
<evidence type="ECO:0000313" key="4">
    <source>
        <dbReference type="Proteomes" id="UP000320184"/>
    </source>
</evidence>
<dbReference type="Gene3D" id="3.20.20.140">
    <property type="entry name" value="Metal-dependent hydrolases"/>
    <property type="match status" value="1"/>
</dbReference>
<dbReference type="InterPro" id="IPR032466">
    <property type="entry name" value="Metal_Hydrolase"/>
</dbReference>
<dbReference type="EMBL" id="VBOT01000135">
    <property type="protein sequence ID" value="TMQ48686.1"/>
    <property type="molecule type" value="Genomic_DNA"/>
</dbReference>
<feature type="signal peptide" evidence="1">
    <location>
        <begin position="1"/>
        <end position="26"/>
    </location>
</feature>
<dbReference type="AlphaFoldDB" id="A0A538SBG6"/>
<organism evidence="3 4">
    <name type="scientific">Eiseniibacteriota bacterium</name>
    <dbReference type="NCBI Taxonomy" id="2212470"/>
    <lineage>
        <taxon>Bacteria</taxon>
        <taxon>Candidatus Eiseniibacteriota</taxon>
    </lineage>
</organism>
<keyword evidence="3" id="KW-0378">Hydrolase</keyword>
<reference evidence="3 4" key="1">
    <citation type="journal article" date="2019" name="Nat. Microbiol.">
        <title>Mediterranean grassland soil C-N compound turnover is dependent on rainfall and depth, and is mediated by genomically divergent microorganisms.</title>
        <authorList>
            <person name="Diamond S."/>
            <person name="Andeer P.F."/>
            <person name="Li Z."/>
            <person name="Crits-Christoph A."/>
            <person name="Burstein D."/>
            <person name="Anantharaman K."/>
            <person name="Lane K.R."/>
            <person name="Thomas B.C."/>
            <person name="Pan C."/>
            <person name="Northen T.R."/>
            <person name="Banfield J.F."/>
        </authorList>
    </citation>
    <scope>NUCLEOTIDE SEQUENCE [LARGE SCALE GENOMIC DNA]</scope>
    <source>
        <strain evidence="3">WS_3</strain>
    </source>
</reference>
<name>A0A538SBG6_UNCEI</name>